<accession>A0A212FAW0</accession>
<evidence type="ECO:0000313" key="2">
    <source>
        <dbReference type="Proteomes" id="UP000007151"/>
    </source>
</evidence>
<organism evidence="1 2">
    <name type="scientific">Danaus plexippus plexippus</name>
    <dbReference type="NCBI Taxonomy" id="278856"/>
    <lineage>
        <taxon>Eukaryota</taxon>
        <taxon>Metazoa</taxon>
        <taxon>Ecdysozoa</taxon>
        <taxon>Arthropoda</taxon>
        <taxon>Hexapoda</taxon>
        <taxon>Insecta</taxon>
        <taxon>Pterygota</taxon>
        <taxon>Neoptera</taxon>
        <taxon>Endopterygota</taxon>
        <taxon>Lepidoptera</taxon>
        <taxon>Glossata</taxon>
        <taxon>Ditrysia</taxon>
        <taxon>Papilionoidea</taxon>
        <taxon>Nymphalidae</taxon>
        <taxon>Danainae</taxon>
        <taxon>Danaini</taxon>
        <taxon>Danaina</taxon>
        <taxon>Danaus</taxon>
        <taxon>Danaus</taxon>
    </lineage>
</organism>
<name>A0A212FAW0_DANPL</name>
<dbReference type="InParanoid" id="A0A212FAW0"/>
<evidence type="ECO:0000313" key="1">
    <source>
        <dbReference type="EMBL" id="OWR50858.1"/>
    </source>
</evidence>
<protein>
    <submittedName>
        <fullName evidence="1">Uncharacterized protein</fullName>
    </submittedName>
</protein>
<sequence length="55" mass="6043">MLRHYDLHGVSYSLPATLLQGEEGYMKVVNSGTEDGNWETGQVLARAESCNEVAD</sequence>
<dbReference type="AlphaFoldDB" id="A0A212FAW0"/>
<dbReference type="EMBL" id="AGBW02009420">
    <property type="protein sequence ID" value="OWR50858.1"/>
    <property type="molecule type" value="Genomic_DNA"/>
</dbReference>
<proteinExistence type="predicted"/>
<reference evidence="1 2" key="1">
    <citation type="journal article" date="2011" name="Cell">
        <title>The monarch butterfly genome yields insights into long-distance migration.</title>
        <authorList>
            <person name="Zhan S."/>
            <person name="Merlin C."/>
            <person name="Boore J.L."/>
            <person name="Reppert S.M."/>
        </authorList>
    </citation>
    <scope>NUCLEOTIDE SEQUENCE [LARGE SCALE GENOMIC DNA]</scope>
    <source>
        <strain evidence="1">F-2</strain>
    </source>
</reference>
<gene>
    <name evidence="1" type="ORF">KGM_204569</name>
</gene>
<comment type="caution">
    <text evidence="1">The sequence shown here is derived from an EMBL/GenBank/DDBJ whole genome shotgun (WGS) entry which is preliminary data.</text>
</comment>
<keyword evidence="2" id="KW-1185">Reference proteome</keyword>
<dbReference type="Proteomes" id="UP000007151">
    <property type="component" value="Unassembled WGS sequence"/>
</dbReference>
<dbReference type="KEGG" id="dpl:KGM_204569"/>